<sequence length="228" mass="23380">MRLAQLLDPRPAPVPPVVTPARVGGPAAWQDLLRSGALTPLRDAPLDTTGAVAVPAGVRVTPTHRALVLAESCGGVLPARAVLAGASAAWVHSGLRGGIHVPRLPTDAGFPELAHDAAVRRPDVPAGVLVRCAAGLVRDTMLLAGVPVTTPARTAADVACRLPFEQAVPVLTALAAGSADLDPVDLDAVERALEARRRVVGRPAARRALAAARGQRPGAPSPRRSLVE</sequence>
<dbReference type="RefSeq" id="WP_192863322.1">
    <property type="nucleotide sequence ID" value="NZ_JADAQT010000089.1"/>
</dbReference>
<feature type="region of interest" description="Disordered" evidence="1">
    <location>
        <begin position="209"/>
        <end position="228"/>
    </location>
</feature>
<reference evidence="2 3" key="1">
    <citation type="submission" date="2020-10" db="EMBL/GenBank/DDBJ databases">
        <title>Myceligenerans pegani sp. nov., an endophytic actinomycete isolated from Peganum harmala L. in Xinjiang, China.</title>
        <authorList>
            <person name="Xin L."/>
        </authorList>
    </citation>
    <scope>NUCLEOTIDE SEQUENCE [LARGE SCALE GENOMIC DNA]</scope>
    <source>
        <strain evidence="2 3">TRM65318</strain>
    </source>
</reference>
<proteinExistence type="predicted"/>
<evidence type="ECO:0008006" key="4">
    <source>
        <dbReference type="Google" id="ProtNLM"/>
    </source>
</evidence>
<dbReference type="EMBL" id="JADAQT010000089">
    <property type="protein sequence ID" value="MBE1876756.1"/>
    <property type="molecule type" value="Genomic_DNA"/>
</dbReference>
<gene>
    <name evidence="2" type="ORF">IHE71_13690</name>
</gene>
<organism evidence="2 3">
    <name type="scientific">Myceligenerans pegani</name>
    <dbReference type="NCBI Taxonomy" id="2776917"/>
    <lineage>
        <taxon>Bacteria</taxon>
        <taxon>Bacillati</taxon>
        <taxon>Actinomycetota</taxon>
        <taxon>Actinomycetes</taxon>
        <taxon>Micrococcales</taxon>
        <taxon>Promicromonosporaceae</taxon>
        <taxon>Myceligenerans</taxon>
    </lineage>
</organism>
<protein>
    <recommendedName>
        <fullName evidence="4">AbiEi antitoxin C-terminal domain-containing protein</fullName>
    </recommendedName>
</protein>
<comment type="caution">
    <text evidence="2">The sequence shown here is derived from an EMBL/GenBank/DDBJ whole genome shotgun (WGS) entry which is preliminary data.</text>
</comment>
<keyword evidence="3" id="KW-1185">Reference proteome</keyword>
<dbReference type="Proteomes" id="UP000625527">
    <property type="component" value="Unassembled WGS sequence"/>
</dbReference>
<name>A0ABR9N0J1_9MICO</name>
<evidence type="ECO:0000313" key="3">
    <source>
        <dbReference type="Proteomes" id="UP000625527"/>
    </source>
</evidence>
<evidence type="ECO:0000256" key="1">
    <source>
        <dbReference type="SAM" id="MobiDB-lite"/>
    </source>
</evidence>
<accession>A0ABR9N0J1</accession>
<evidence type="ECO:0000313" key="2">
    <source>
        <dbReference type="EMBL" id="MBE1876756.1"/>
    </source>
</evidence>